<accession>A0ABR9K0L5</accession>
<feature type="region of interest" description="Disordered" evidence="1">
    <location>
        <begin position="53"/>
        <end position="184"/>
    </location>
</feature>
<gene>
    <name evidence="3" type="ORF">H4W34_006195</name>
</gene>
<feature type="region of interest" description="Disordered" evidence="1">
    <location>
        <begin position="1"/>
        <end position="32"/>
    </location>
</feature>
<keyword evidence="2" id="KW-1133">Transmembrane helix</keyword>
<proteinExistence type="predicted"/>
<feature type="compositionally biased region" description="Basic and acidic residues" evidence="1">
    <location>
        <begin position="7"/>
        <end position="20"/>
    </location>
</feature>
<comment type="caution">
    <text evidence="3">The sequence shown here is derived from an EMBL/GenBank/DDBJ whole genome shotgun (WGS) entry which is preliminary data.</text>
</comment>
<protein>
    <submittedName>
        <fullName evidence="3">Uncharacterized protein</fullName>
    </submittedName>
</protein>
<feature type="compositionally biased region" description="Basic and acidic residues" evidence="1">
    <location>
        <begin position="109"/>
        <end position="123"/>
    </location>
</feature>
<keyword evidence="4" id="KW-1185">Reference proteome</keyword>
<feature type="compositionally biased region" description="Basic residues" evidence="1">
    <location>
        <begin position="158"/>
        <end position="171"/>
    </location>
</feature>
<keyword evidence="2" id="KW-0472">Membrane</keyword>
<sequence length="210" mass="22356">MANDYLRSPDPHDPRDHGEPWLRGPTPGARRRRRVLVPALTVAVVAVGAGVLYVASSADAPVTRRPGTSGTWLDKDRPPPGPALNRPGGGDRRPAAPATPDAPSGDAAEPDRRPGTGGRDRAPGARPRSGNAPAQSGSSPAVRPRRPAKPDGTGNGPGRRHPRTDRPRSRKPPFPVPVPGWVDGECRRRYPHDATRRSVCINFLQGRGGR</sequence>
<feature type="compositionally biased region" description="Low complexity" evidence="1">
    <location>
        <begin position="95"/>
        <end position="107"/>
    </location>
</feature>
<evidence type="ECO:0000256" key="1">
    <source>
        <dbReference type="SAM" id="MobiDB-lite"/>
    </source>
</evidence>
<evidence type="ECO:0000256" key="2">
    <source>
        <dbReference type="SAM" id="Phobius"/>
    </source>
</evidence>
<dbReference type="Proteomes" id="UP000627838">
    <property type="component" value="Unassembled WGS sequence"/>
</dbReference>
<dbReference type="EMBL" id="JADBDZ010000001">
    <property type="protein sequence ID" value="MBE1536362.1"/>
    <property type="molecule type" value="Genomic_DNA"/>
</dbReference>
<feature type="transmembrane region" description="Helical" evidence="2">
    <location>
        <begin position="35"/>
        <end position="55"/>
    </location>
</feature>
<reference evidence="3 4" key="1">
    <citation type="submission" date="2020-10" db="EMBL/GenBank/DDBJ databases">
        <title>Sequencing the genomes of 1000 actinobacteria strains.</title>
        <authorList>
            <person name="Klenk H.-P."/>
        </authorList>
    </citation>
    <scope>NUCLEOTIDE SEQUENCE [LARGE SCALE GENOMIC DNA]</scope>
    <source>
        <strain evidence="3 4">DSM 46744</strain>
    </source>
</reference>
<name>A0ABR9K0L5_9ACTN</name>
<organism evidence="3 4">
    <name type="scientific">Actinomadura algeriensis</name>
    <dbReference type="NCBI Taxonomy" id="1679523"/>
    <lineage>
        <taxon>Bacteria</taxon>
        <taxon>Bacillati</taxon>
        <taxon>Actinomycetota</taxon>
        <taxon>Actinomycetes</taxon>
        <taxon>Streptosporangiales</taxon>
        <taxon>Thermomonosporaceae</taxon>
        <taxon>Actinomadura</taxon>
    </lineage>
</organism>
<keyword evidence="2" id="KW-0812">Transmembrane</keyword>
<evidence type="ECO:0000313" key="3">
    <source>
        <dbReference type="EMBL" id="MBE1536362.1"/>
    </source>
</evidence>
<evidence type="ECO:0000313" key="4">
    <source>
        <dbReference type="Proteomes" id="UP000627838"/>
    </source>
</evidence>
<dbReference type="RefSeq" id="WP_192762406.1">
    <property type="nucleotide sequence ID" value="NZ_JADBDZ010000001.1"/>
</dbReference>